<evidence type="ECO:0000256" key="2">
    <source>
        <dbReference type="ARBA" id="ARBA00006310"/>
    </source>
</evidence>
<dbReference type="GO" id="GO:0005524">
    <property type="term" value="F:ATP binding"/>
    <property type="evidence" value="ECO:0007669"/>
    <property type="project" value="UniProtKB-UniRule"/>
</dbReference>
<proteinExistence type="inferred from homology"/>
<dbReference type="InterPro" id="IPR014929">
    <property type="entry name" value="E2-binding"/>
</dbReference>
<comment type="pathway">
    <text evidence="1 11">Protein modification; protein neddylation.</text>
</comment>
<dbReference type="Pfam" id="PF08825">
    <property type="entry name" value="E2_bind"/>
    <property type="match status" value="1"/>
</dbReference>
<comment type="caution">
    <text evidence="13">The sequence shown here is derived from an EMBL/GenBank/DDBJ whole genome shotgun (WGS) entry which is preliminary data.</text>
</comment>
<dbReference type="InterPro" id="IPR023318">
    <property type="entry name" value="Ub_act_enz_dom_a_sf"/>
</dbReference>
<comment type="function">
    <text evidence="11">Catalytic subunit of the dimeric E1 enzyme, which activates NEDD8.</text>
</comment>
<dbReference type="Pfam" id="PF00899">
    <property type="entry name" value="ThiF"/>
    <property type="match status" value="1"/>
</dbReference>
<comment type="similarity">
    <text evidence="2 11">Belongs to the ubiquitin-activating E1 family. UBA3 subfamily.</text>
</comment>
<dbReference type="PROSITE" id="PS00865">
    <property type="entry name" value="UBIQUITIN_ACTIVAT_2"/>
    <property type="match status" value="1"/>
</dbReference>
<evidence type="ECO:0000256" key="7">
    <source>
        <dbReference type="ARBA" id="ARBA00022840"/>
    </source>
</evidence>
<evidence type="ECO:0000256" key="3">
    <source>
        <dbReference type="ARBA" id="ARBA00015203"/>
    </source>
</evidence>
<dbReference type="EC" id="6.2.1.64" evidence="8 11"/>
<sequence>MAQTTNDWQDRYFDIDQVLNTPGPRTDPAFLAGDGVKDFLRNQAKILVIGAGGLGCEILANLALTGFKDIHVIDMDTIDISNLNRQFLFRQKDVGQPKATVAAEFIMKRVPGVKVTPYFGKIQDKDDDYYLQFNLVICGLDSVEARRWMSATLVNLVDPENPESLKPLIDGGTEGFKGQARVILPTITSCYECSLDMLNKPTAFPICTIANTPRLPEHCIEWASVLEWPRVQGDKKMDTDDPEHIGWLYTIAAARAKEFNIEGVTWSLTQGVVKNIIPAIASTNAIIAASCCNEAFKIATSSAAYLNNYFMLIGTEGVYSYTFEHEKRDDCPVCGGEALDLSISPELTVEQLIELLIEKQDVQIKKPSLSTPSSQIYLQAPPQLEEATRPNLMKRVTELVPEGGEVTVTSSSLPFSLSLRISYR</sequence>
<dbReference type="Gene3D" id="1.10.10.520">
    <property type="entry name" value="Ubiquitin activating enzymes (Uba3). Chain: B, domain 2"/>
    <property type="match status" value="1"/>
</dbReference>
<protein>
    <recommendedName>
        <fullName evidence="3 11">NEDD8-activating enzyme E1 catalytic subunit</fullName>
        <ecNumber evidence="8 11">6.2.1.64</ecNumber>
    </recommendedName>
</protein>
<keyword evidence="5 11" id="KW-0547">Nucleotide-binding</keyword>
<dbReference type="PANTHER" id="PTHR10953">
    <property type="entry name" value="UBIQUITIN-ACTIVATING ENZYME E1"/>
    <property type="match status" value="1"/>
</dbReference>
<dbReference type="InterPro" id="IPR045886">
    <property type="entry name" value="ThiF/MoeB/HesA"/>
</dbReference>
<comment type="catalytic activity">
    <reaction evidence="9 11">
        <text>ATP + [NEDD8 protein] + [E1 NEDD8-activating enzyme]-L-cysteine = AMP + diphosphate + [E1 NEDD8-activating enzyme]-S-[NEDD8 protein]-yl-L-cysteine.</text>
        <dbReference type="EC" id="6.2.1.64"/>
    </reaction>
</comment>
<dbReference type="InterPro" id="IPR000594">
    <property type="entry name" value="ThiF_NAD_FAD-bd"/>
</dbReference>
<dbReference type="EMBL" id="JARJCN010000009">
    <property type="protein sequence ID" value="KAJ7097855.1"/>
    <property type="molecule type" value="Genomic_DNA"/>
</dbReference>
<feature type="active site" description="Glycyl thioester intermediate" evidence="10">
    <location>
        <position position="207"/>
    </location>
</feature>
<dbReference type="Gene3D" id="3.10.290.20">
    <property type="entry name" value="Ubiquitin-like 2 activating enzyme e1b. Chain: B, domain 3"/>
    <property type="match status" value="1"/>
</dbReference>
<evidence type="ECO:0000313" key="13">
    <source>
        <dbReference type="EMBL" id="KAJ7097855.1"/>
    </source>
</evidence>
<keyword evidence="6 11" id="KW-0833">Ubl conjugation pathway</keyword>
<dbReference type="PANTHER" id="PTHR10953:SF6">
    <property type="entry name" value="NEDD8-ACTIVATING ENZYME E1 CATALYTIC SUBUNIT"/>
    <property type="match status" value="1"/>
</dbReference>
<organism evidence="13 14">
    <name type="scientific">Mycena belliarum</name>
    <dbReference type="NCBI Taxonomy" id="1033014"/>
    <lineage>
        <taxon>Eukaryota</taxon>
        <taxon>Fungi</taxon>
        <taxon>Dikarya</taxon>
        <taxon>Basidiomycota</taxon>
        <taxon>Agaricomycotina</taxon>
        <taxon>Agaricomycetes</taxon>
        <taxon>Agaricomycetidae</taxon>
        <taxon>Agaricales</taxon>
        <taxon>Marasmiineae</taxon>
        <taxon>Mycenaceae</taxon>
        <taxon>Mycena</taxon>
    </lineage>
</organism>
<keyword evidence="7 11" id="KW-0067">ATP-binding</keyword>
<evidence type="ECO:0000259" key="12">
    <source>
        <dbReference type="SMART" id="SM01181"/>
    </source>
</evidence>
<evidence type="ECO:0000256" key="6">
    <source>
        <dbReference type="ARBA" id="ARBA00022786"/>
    </source>
</evidence>
<dbReference type="InterPro" id="IPR033127">
    <property type="entry name" value="UBQ-activ_enz_E1_Cys_AS"/>
</dbReference>
<gene>
    <name evidence="13" type="ORF">B0H15DRAFT_823019</name>
</gene>
<dbReference type="SUPFAM" id="SSF69572">
    <property type="entry name" value="Activating enzymes of the ubiquitin-like proteins"/>
    <property type="match status" value="1"/>
</dbReference>
<feature type="domain" description="E2 binding" evidence="12">
    <location>
        <begin position="341"/>
        <end position="424"/>
    </location>
</feature>
<dbReference type="FunFam" id="1.10.10.520:FF:000001">
    <property type="entry name" value="NEDD8-activating enzyme E1 catalytic subunit"/>
    <property type="match status" value="1"/>
</dbReference>
<name>A0AAD6UDQ0_9AGAR</name>
<evidence type="ECO:0000256" key="1">
    <source>
        <dbReference type="ARBA" id="ARBA00005032"/>
    </source>
</evidence>
<dbReference type="Gene3D" id="3.40.50.720">
    <property type="entry name" value="NAD(P)-binding Rossmann-like Domain"/>
    <property type="match status" value="1"/>
</dbReference>
<evidence type="ECO:0000256" key="10">
    <source>
        <dbReference type="PROSITE-ProRule" id="PRU10132"/>
    </source>
</evidence>
<keyword evidence="14" id="KW-1185">Reference proteome</keyword>
<evidence type="ECO:0000256" key="11">
    <source>
        <dbReference type="RuleBase" id="RU368009"/>
    </source>
</evidence>
<evidence type="ECO:0000313" key="14">
    <source>
        <dbReference type="Proteomes" id="UP001222325"/>
    </source>
</evidence>
<dbReference type="GO" id="GO:0045116">
    <property type="term" value="P:protein neddylation"/>
    <property type="evidence" value="ECO:0007669"/>
    <property type="project" value="UniProtKB-UniRule"/>
</dbReference>
<dbReference type="CDD" id="cd01488">
    <property type="entry name" value="Uba3_RUB"/>
    <property type="match status" value="1"/>
</dbReference>
<dbReference type="InterPro" id="IPR035985">
    <property type="entry name" value="Ubiquitin-activating_enz"/>
</dbReference>
<dbReference type="Proteomes" id="UP001222325">
    <property type="component" value="Unassembled WGS sequence"/>
</dbReference>
<accession>A0AAD6UDQ0</accession>
<evidence type="ECO:0000256" key="8">
    <source>
        <dbReference type="ARBA" id="ARBA00023624"/>
    </source>
</evidence>
<evidence type="ECO:0000256" key="5">
    <source>
        <dbReference type="ARBA" id="ARBA00022741"/>
    </source>
</evidence>
<dbReference type="SMART" id="SM01181">
    <property type="entry name" value="E2_bind"/>
    <property type="match status" value="1"/>
</dbReference>
<dbReference type="GO" id="GO:0005737">
    <property type="term" value="C:cytoplasm"/>
    <property type="evidence" value="ECO:0007669"/>
    <property type="project" value="TreeGrafter"/>
</dbReference>
<dbReference type="GO" id="GO:0005634">
    <property type="term" value="C:nucleus"/>
    <property type="evidence" value="ECO:0007669"/>
    <property type="project" value="TreeGrafter"/>
</dbReference>
<dbReference type="InterPro" id="IPR030468">
    <property type="entry name" value="Uba3_N"/>
</dbReference>
<evidence type="ECO:0000256" key="9">
    <source>
        <dbReference type="ARBA" id="ARBA00024626"/>
    </source>
</evidence>
<dbReference type="FunFam" id="3.10.290.20:FF:000003">
    <property type="entry name" value="Ubiquitin-activating enzyme E1 C"/>
    <property type="match status" value="1"/>
</dbReference>
<dbReference type="AlphaFoldDB" id="A0AAD6UDQ0"/>
<evidence type="ECO:0000256" key="4">
    <source>
        <dbReference type="ARBA" id="ARBA00022598"/>
    </source>
</evidence>
<keyword evidence="4 11" id="KW-0436">Ligase</keyword>
<reference evidence="13" key="1">
    <citation type="submission" date="2023-03" db="EMBL/GenBank/DDBJ databases">
        <title>Massive genome expansion in bonnet fungi (Mycena s.s.) driven by repeated elements and novel gene families across ecological guilds.</title>
        <authorList>
            <consortium name="Lawrence Berkeley National Laboratory"/>
            <person name="Harder C.B."/>
            <person name="Miyauchi S."/>
            <person name="Viragh M."/>
            <person name="Kuo A."/>
            <person name="Thoen E."/>
            <person name="Andreopoulos B."/>
            <person name="Lu D."/>
            <person name="Skrede I."/>
            <person name="Drula E."/>
            <person name="Henrissat B."/>
            <person name="Morin E."/>
            <person name="Kohler A."/>
            <person name="Barry K."/>
            <person name="LaButti K."/>
            <person name="Morin E."/>
            <person name="Salamov A."/>
            <person name="Lipzen A."/>
            <person name="Mereny Z."/>
            <person name="Hegedus B."/>
            <person name="Baldrian P."/>
            <person name="Stursova M."/>
            <person name="Weitz H."/>
            <person name="Taylor A."/>
            <person name="Grigoriev I.V."/>
            <person name="Nagy L.G."/>
            <person name="Martin F."/>
            <person name="Kauserud H."/>
        </authorList>
    </citation>
    <scope>NUCLEOTIDE SEQUENCE</scope>
    <source>
        <strain evidence="13">CBHHK173m</strain>
    </source>
</reference>
<dbReference type="GO" id="GO:0019781">
    <property type="term" value="F:NEDD8 activating enzyme activity"/>
    <property type="evidence" value="ECO:0007669"/>
    <property type="project" value="UniProtKB-UniRule"/>
</dbReference>